<dbReference type="RefSeq" id="WP_203892774.1">
    <property type="nucleotide sequence ID" value="NZ_BOOH01000038.1"/>
</dbReference>
<dbReference type="Proteomes" id="UP000616724">
    <property type="component" value="Unassembled WGS sequence"/>
</dbReference>
<evidence type="ECO:0000313" key="1">
    <source>
        <dbReference type="EMBL" id="GIH78251.1"/>
    </source>
</evidence>
<protein>
    <submittedName>
        <fullName evidence="1">Uncharacterized protein</fullName>
    </submittedName>
</protein>
<sequence>MATLLGLVPAQSEPLSEAYFVRAAGSLTQHRADSAHLCGTCRSAWPCAKTLAAAFMLDLHTTDAA</sequence>
<comment type="caution">
    <text evidence="1">The sequence shown here is derived from an EMBL/GenBank/DDBJ whole genome shotgun (WGS) entry which is preliminary data.</text>
</comment>
<proteinExistence type="predicted"/>
<gene>
    <name evidence="1" type="ORF">Plo01_46800</name>
</gene>
<reference evidence="1 2" key="1">
    <citation type="submission" date="2021-01" db="EMBL/GenBank/DDBJ databases">
        <title>Whole genome shotgun sequence of Planobispora longispora NBRC 13918.</title>
        <authorList>
            <person name="Komaki H."/>
            <person name="Tamura T."/>
        </authorList>
    </citation>
    <scope>NUCLEOTIDE SEQUENCE [LARGE SCALE GENOMIC DNA]</scope>
    <source>
        <strain evidence="1 2">NBRC 13918</strain>
    </source>
</reference>
<evidence type="ECO:0000313" key="2">
    <source>
        <dbReference type="Proteomes" id="UP000616724"/>
    </source>
</evidence>
<accession>A0A8J3RKL6</accession>
<dbReference type="AlphaFoldDB" id="A0A8J3RKL6"/>
<dbReference type="EMBL" id="BOOH01000038">
    <property type="protein sequence ID" value="GIH78251.1"/>
    <property type="molecule type" value="Genomic_DNA"/>
</dbReference>
<keyword evidence="2" id="KW-1185">Reference proteome</keyword>
<name>A0A8J3RKL6_9ACTN</name>
<organism evidence="1 2">
    <name type="scientific">Planobispora longispora</name>
    <dbReference type="NCBI Taxonomy" id="28887"/>
    <lineage>
        <taxon>Bacteria</taxon>
        <taxon>Bacillati</taxon>
        <taxon>Actinomycetota</taxon>
        <taxon>Actinomycetes</taxon>
        <taxon>Streptosporangiales</taxon>
        <taxon>Streptosporangiaceae</taxon>
        <taxon>Planobispora</taxon>
    </lineage>
</organism>